<dbReference type="SUPFAM" id="SSF47413">
    <property type="entry name" value="lambda repressor-like DNA-binding domains"/>
    <property type="match status" value="1"/>
</dbReference>
<dbReference type="CDD" id="cd00093">
    <property type="entry name" value="HTH_XRE"/>
    <property type="match status" value="1"/>
</dbReference>
<dbReference type="OrthoDB" id="5177725at2"/>
<proteinExistence type="predicted"/>
<accession>A0A495X200</accession>
<organism evidence="2 3">
    <name type="scientific">Saccharothrix variisporea</name>
    <dbReference type="NCBI Taxonomy" id="543527"/>
    <lineage>
        <taxon>Bacteria</taxon>
        <taxon>Bacillati</taxon>
        <taxon>Actinomycetota</taxon>
        <taxon>Actinomycetes</taxon>
        <taxon>Pseudonocardiales</taxon>
        <taxon>Pseudonocardiaceae</taxon>
        <taxon>Saccharothrix</taxon>
    </lineage>
</organism>
<feature type="domain" description="HTH cro/C1-type" evidence="1">
    <location>
        <begin position="29"/>
        <end position="83"/>
    </location>
</feature>
<reference evidence="2 3" key="1">
    <citation type="submission" date="2018-10" db="EMBL/GenBank/DDBJ databases">
        <title>Sequencing the genomes of 1000 actinobacteria strains.</title>
        <authorList>
            <person name="Klenk H.-P."/>
        </authorList>
    </citation>
    <scope>NUCLEOTIDE SEQUENCE [LARGE SCALE GENOMIC DNA]</scope>
    <source>
        <strain evidence="2 3">DSM 43911</strain>
    </source>
</reference>
<name>A0A495X200_9PSEU</name>
<keyword evidence="3" id="KW-1185">Reference proteome</keyword>
<dbReference type="Proteomes" id="UP000272729">
    <property type="component" value="Unassembled WGS sequence"/>
</dbReference>
<gene>
    <name evidence="2" type="ORF">DFJ66_0701</name>
</gene>
<dbReference type="GO" id="GO:0003677">
    <property type="term" value="F:DNA binding"/>
    <property type="evidence" value="ECO:0007669"/>
    <property type="project" value="InterPro"/>
</dbReference>
<dbReference type="Pfam" id="PF13560">
    <property type="entry name" value="HTH_31"/>
    <property type="match status" value="1"/>
</dbReference>
<evidence type="ECO:0000313" key="3">
    <source>
        <dbReference type="Proteomes" id="UP000272729"/>
    </source>
</evidence>
<sequence length="296" mass="34548">MAWERIGRWISVAQVSNPVVQQRRLRTELRKARDRAGRTQREVADALDWSTSKVIRIETGAVNISTTDLRALLQFYGESPEFIDDLVQTARAGRQRVWWDRYKNNLDPAMITLLEFESSTSLIRQYQSLVIPGLLQTEDYAREILRMYSSEDQLEYKVKLRMDRQRILRGEDAVRAFFIMDEAALRRWVGGPAVMRKQLELIKEWGRQPNVTIQVLTFDRGIHRGMRGNFEVFEFATEDQDHVVYLEWPGGSTVVQNNPKQVSQYVEWFITLEQLAPPPETLDVVIDRLMEEMPAS</sequence>
<evidence type="ECO:0000313" key="2">
    <source>
        <dbReference type="EMBL" id="RKT67526.1"/>
    </source>
</evidence>
<dbReference type="InterPro" id="IPR010982">
    <property type="entry name" value="Lambda_DNA-bd_dom_sf"/>
</dbReference>
<protein>
    <submittedName>
        <fullName evidence="2">Helix-turn-helix protein</fullName>
    </submittedName>
</protein>
<dbReference type="Gene3D" id="1.10.260.40">
    <property type="entry name" value="lambda repressor-like DNA-binding domains"/>
    <property type="match status" value="1"/>
</dbReference>
<evidence type="ECO:0000259" key="1">
    <source>
        <dbReference type="PROSITE" id="PS50943"/>
    </source>
</evidence>
<dbReference type="AlphaFoldDB" id="A0A495X200"/>
<comment type="caution">
    <text evidence="2">The sequence shown here is derived from an EMBL/GenBank/DDBJ whole genome shotgun (WGS) entry which is preliminary data.</text>
</comment>
<dbReference type="PROSITE" id="PS50943">
    <property type="entry name" value="HTH_CROC1"/>
    <property type="match status" value="1"/>
</dbReference>
<dbReference type="InterPro" id="IPR043917">
    <property type="entry name" value="DUF5753"/>
</dbReference>
<dbReference type="InterPro" id="IPR001387">
    <property type="entry name" value="Cro/C1-type_HTH"/>
</dbReference>
<dbReference type="SMART" id="SM00530">
    <property type="entry name" value="HTH_XRE"/>
    <property type="match status" value="1"/>
</dbReference>
<dbReference type="Pfam" id="PF19054">
    <property type="entry name" value="DUF5753"/>
    <property type="match status" value="1"/>
</dbReference>
<dbReference type="EMBL" id="RBXR01000001">
    <property type="protein sequence ID" value="RKT67526.1"/>
    <property type="molecule type" value="Genomic_DNA"/>
</dbReference>